<dbReference type="InterPro" id="IPR008197">
    <property type="entry name" value="WAP_dom"/>
</dbReference>
<dbReference type="InterPro" id="IPR036645">
    <property type="entry name" value="Elafin-like_sf"/>
</dbReference>
<reference evidence="2" key="1">
    <citation type="submission" date="2021-02" db="EMBL/GenBank/DDBJ databases">
        <authorList>
            <person name="Nowell W R."/>
        </authorList>
    </citation>
    <scope>NUCLEOTIDE SEQUENCE</scope>
</reference>
<sequence length="192" mass="21253">MACDFKGNDLCNVRSYRNHCRQKCAQTNGCTHFAWSKLNNGTCWMKSGPVSKNDASSTSDRNMICGILSESTNQKSSEMEVISGANTGQKVCPGYGFIERPQKCESSCSAEKDECPSGEKCCFRIEQPCGFHCVVPKDNKAKPGNCPTNANMTDNLYWKMCDEHSCDVDNDCHGTNKCCRNQCHSTICIDPQ</sequence>
<dbReference type="Proteomes" id="UP000663832">
    <property type="component" value="Unassembled WGS sequence"/>
</dbReference>
<evidence type="ECO:0000313" key="3">
    <source>
        <dbReference type="Proteomes" id="UP000663832"/>
    </source>
</evidence>
<accession>A0A813PGX0</accession>
<dbReference type="EMBL" id="CAJNOM010000005">
    <property type="protein sequence ID" value="CAF0752669.1"/>
    <property type="molecule type" value="Genomic_DNA"/>
</dbReference>
<dbReference type="Pfam" id="PF00095">
    <property type="entry name" value="WAP"/>
    <property type="match status" value="1"/>
</dbReference>
<comment type="caution">
    <text evidence="2">The sequence shown here is derived from an EMBL/GenBank/DDBJ whole genome shotgun (WGS) entry which is preliminary data.</text>
</comment>
<dbReference type="GO" id="GO:0030414">
    <property type="term" value="F:peptidase inhibitor activity"/>
    <property type="evidence" value="ECO:0007669"/>
    <property type="project" value="InterPro"/>
</dbReference>
<dbReference type="Gene3D" id="3.50.4.10">
    <property type="entry name" value="Hepatocyte Growth Factor"/>
    <property type="match status" value="1"/>
</dbReference>
<gene>
    <name evidence="2" type="ORF">QVE165_LOCUS1584</name>
</gene>
<dbReference type="SUPFAM" id="SSF57256">
    <property type="entry name" value="Elafin-like"/>
    <property type="match status" value="1"/>
</dbReference>
<dbReference type="GO" id="GO:0005576">
    <property type="term" value="C:extracellular region"/>
    <property type="evidence" value="ECO:0007669"/>
    <property type="project" value="InterPro"/>
</dbReference>
<protein>
    <recommendedName>
        <fullName evidence="1">WAP domain-containing protein</fullName>
    </recommendedName>
</protein>
<organism evidence="2 3">
    <name type="scientific">Adineta steineri</name>
    <dbReference type="NCBI Taxonomy" id="433720"/>
    <lineage>
        <taxon>Eukaryota</taxon>
        <taxon>Metazoa</taxon>
        <taxon>Spiralia</taxon>
        <taxon>Gnathifera</taxon>
        <taxon>Rotifera</taxon>
        <taxon>Eurotatoria</taxon>
        <taxon>Bdelloidea</taxon>
        <taxon>Adinetida</taxon>
        <taxon>Adinetidae</taxon>
        <taxon>Adineta</taxon>
    </lineage>
</organism>
<proteinExistence type="predicted"/>
<keyword evidence="3" id="KW-1185">Reference proteome</keyword>
<dbReference type="PROSITE" id="PS51390">
    <property type="entry name" value="WAP"/>
    <property type="match status" value="1"/>
</dbReference>
<dbReference type="OrthoDB" id="6060011at2759"/>
<feature type="domain" description="WAP" evidence="1">
    <location>
        <begin position="139"/>
        <end position="192"/>
    </location>
</feature>
<dbReference type="AlphaFoldDB" id="A0A813PGX0"/>
<name>A0A813PGX0_9BILA</name>
<evidence type="ECO:0000313" key="2">
    <source>
        <dbReference type="EMBL" id="CAF0752669.1"/>
    </source>
</evidence>
<dbReference type="SMART" id="SM00217">
    <property type="entry name" value="WAP"/>
    <property type="match status" value="1"/>
</dbReference>
<dbReference type="Gene3D" id="4.10.75.10">
    <property type="entry name" value="Elafin-like"/>
    <property type="match status" value="1"/>
</dbReference>
<evidence type="ECO:0000259" key="1">
    <source>
        <dbReference type="PROSITE" id="PS51390"/>
    </source>
</evidence>